<comment type="caution">
    <text evidence="7">The sequence shown here is derived from an EMBL/GenBank/DDBJ whole genome shotgun (WGS) entry which is preliminary data.</text>
</comment>
<evidence type="ECO:0000313" key="7">
    <source>
        <dbReference type="EMBL" id="MTI25890.1"/>
    </source>
</evidence>
<protein>
    <recommendedName>
        <fullName evidence="2">protein-glutamate O-methyltransferase</fullName>
        <ecNumber evidence="2">2.1.1.80</ecNumber>
    </recommendedName>
</protein>
<keyword evidence="5" id="KW-0949">S-adenosyl-L-methionine</keyword>
<evidence type="ECO:0000256" key="3">
    <source>
        <dbReference type="ARBA" id="ARBA00022603"/>
    </source>
</evidence>
<keyword evidence="8" id="KW-1185">Reference proteome</keyword>
<dbReference type="Pfam" id="PF03705">
    <property type="entry name" value="CheR_N"/>
    <property type="match status" value="1"/>
</dbReference>
<dbReference type="PROSITE" id="PS50123">
    <property type="entry name" value="CHER"/>
    <property type="match status" value="1"/>
</dbReference>
<dbReference type="Pfam" id="PF01739">
    <property type="entry name" value="CheR"/>
    <property type="match status" value="1"/>
</dbReference>
<organism evidence="7 8">
    <name type="scientific">Fulvivirga kasyanovii</name>
    <dbReference type="NCBI Taxonomy" id="396812"/>
    <lineage>
        <taxon>Bacteria</taxon>
        <taxon>Pseudomonadati</taxon>
        <taxon>Bacteroidota</taxon>
        <taxon>Cytophagia</taxon>
        <taxon>Cytophagales</taxon>
        <taxon>Fulvivirgaceae</taxon>
        <taxon>Fulvivirga</taxon>
    </lineage>
</organism>
<keyword evidence="4" id="KW-0808">Transferase</keyword>
<sequence>MKAPGSDNNQEITTSRQISEEHFGRITGYLQKKYGLRIPAEKKVMLESRFLKRLHALNMNSFSSYLEYVFKEGKTDEYLNFIDLVTTHKTSFFREDYQFNFINKILPQYCPKAVGNHRLNVWSAGCSTGEEVYTLGMVLHEFKKQQSNFDYKITGTDISRPSLLKAATGIYSMEELQGLPNDLIKKYFNLQDDGKAVSFSNSEVKARIRLGMLNLNNPAYKLEGTFDFIFCRNVIIYFDFETQRKVLEKLVSKLRPGGYLFLGHSETAIGTTLPIRSIQPTIYQKLNL</sequence>
<dbReference type="SMART" id="SM00138">
    <property type="entry name" value="MeTrc"/>
    <property type="match status" value="1"/>
</dbReference>
<feature type="domain" description="CheR-type methyltransferase" evidence="6">
    <location>
        <begin position="11"/>
        <end position="288"/>
    </location>
</feature>
<accession>A0ABW9RSB7</accession>
<dbReference type="SUPFAM" id="SSF53335">
    <property type="entry name" value="S-adenosyl-L-methionine-dependent methyltransferases"/>
    <property type="match status" value="1"/>
</dbReference>
<evidence type="ECO:0000259" key="6">
    <source>
        <dbReference type="PROSITE" id="PS50123"/>
    </source>
</evidence>
<dbReference type="InterPro" id="IPR000780">
    <property type="entry name" value="CheR_MeTrfase"/>
</dbReference>
<dbReference type="CDD" id="cd02440">
    <property type="entry name" value="AdoMet_MTases"/>
    <property type="match status" value="1"/>
</dbReference>
<evidence type="ECO:0000256" key="1">
    <source>
        <dbReference type="ARBA" id="ARBA00001541"/>
    </source>
</evidence>
<dbReference type="PANTHER" id="PTHR24422">
    <property type="entry name" value="CHEMOTAXIS PROTEIN METHYLTRANSFERASE"/>
    <property type="match status" value="1"/>
</dbReference>
<dbReference type="RefSeq" id="WP_155172503.1">
    <property type="nucleotide sequence ID" value="NZ_BAAAFL010000049.1"/>
</dbReference>
<dbReference type="Gene3D" id="3.40.50.150">
    <property type="entry name" value="Vaccinia Virus protein VP39"/>
    <property type="match status" value="1"/>
</dbReference>
<dbReference type="GO" id="GO:0032259">
    <property type="term" value="P:methylation"/>
    <property type="evidence" value="ECO:0007669"/>
    <property type="project" value="UniProtKB-KW"/>
</dbReference>
<evidence type="ECO:0000256" key="5">
    <source>
        <dbReference type="ARBA" id="ARBA00022691"/>
    </source>
</evidence>
<dbReference type="Proteomes" id="UP000798808">
    <property type="component" value="Unassembled WGS sequence"/>
</dbReference>
<dbReference type="InterPro" id="IPR029063">
    <property type="entry name" value="SAM-dependent_MTases_sf"/>
</dbReference>
<gene>
    <name evidence="7" type="ORF">E1163_13120</name>
</gene>
<dbReference type="EMBL" id="SMLW01000549">
    <property type="protein sequence ID" value="MTI25890.1"/>
    <property type="molecule type" value="Genomic_DNA"/>
</dbReference>
<proteinExistence type="predicted"/>
<comment type="catalytic activity">
    <reaction evidence="1">
        <text>L-glutamyl-[protein] + S-adenosyl-L-methionine = [protein]-L-glutamate 5-O-methyl ester + S-adenosyl-L-homocysteine</text>
        <dbReference type="Rhea" id="RHEA:24452"/>
        <dbReference type="Rhea" id="RHEA-COMP:10208"/>
        <dbReference type="Rhea" id="RHEA-COMP:10311"/>
        <dbReference type="ChEBI" id="CHEBI:29973"/>
        <dbReference type="ChEBI" id="CHEBI:57856"/>
        <dbReference type="ChEBI" id="CHEBI:59789"/>
        <dbReference type="ChEBI" id="CHEBI:82795"/>
        <dbReference type="EC" id="2.1.1.80"/>
    </reaction>
</comment>
<evidence type="ECO:0000313" key="8">
    <source>
        <dbReference type="Proteomes" id="UP000798808"/>
    </source>
</evidence>
<reference evidence="7 8" key="1">
    <citation type="submission" date="2019-02" db="EMBL/GenBank/DDBJ databases">
        <authorList>
            <person name="Goldberg S.R."/>
            <person name="Haltli B.A."/>
            <person name="Correa H."/>
            <person name="Russell K.G."/>
        </authorList>
    </citation>
    <scope>NUCLEOTIDE SEQUENCE [LARGE SCALE GENOMIC DNA]</scope>
    <source>
        <strain evidence="7 8">JCM 16186</strain>
    </source>
</reference>
<dbReference type="PANTHER" id="PTHR24422:SF26">
    <property type="entry name" value="CHEMOTAXIS PROTEIN METHYLTRANSFERASE"/>
    <property type="match status" value="1"/>
</dbReference>
<dbReference type="InterPro" id="IPR036804">
    <property type="entry name" value="CheR_N_sf"/>
</dbReference>
<dbReference type="PRINTS" id="PR00996">
    <property type="entry name" value="CHERMTFRASE"/>
</dbReference>
<dbReference type="InterPro" id="IPR022641">
    <property type="entry name" value="CheR_N"/>
</dbReference>
<evidence type="ECO:0000256" key="2">
    <source>
        <dbReference type="ARBA" id="ARBA00012534"/>
    </source>
</evidence>
<dbReference type="SUPFAM" id="SSF47757">
    <property type="entry name" value="Chemotaxis receptor methyltransferase CheR, N-terminal domain"/>
    <property type="match status" value="1"/>
</dbReference>
<keyword evidence="3 7" id="KW-0489">Methyltransferase</keyword>
<dbReference type="Gene3D" id="1.10.155.10">
    <property type="entry name" value="Chemotaxis receptor methyltransferase CheR, N-terminal domain"/>
    <property type="match status" value="1"/>
</dbReference>
<dbReference type="EC" id="2.1.1.80" evidence="2"/>
<name>A0ABW9RSB7_9BACT</name>
<dbReference type="InterPro" id="IPR022642">
    <property type="entry name" value="CheR_C"/>
</dbReference>
<dbReference type="GO" id="GO:0008168">
    <property type="term" value="F:methyltransferase activity"/>
    <property type="evidence" value="ECO:0007669"/>
    <property type="project" value="UniProtKB-KW"/>
</dbReference>
<evidence type="ECO:0000256" key="4">
    <source>
        <dbReference type="ARBA" id="ARBA00022679"/>
    </source>
</evidence>
<dbReference type="PIRSF" id="PIRSF000410">
    <property type="entry name" value="CheR"/>
    <property type="match status" value="1"/>
</dbReference>
<dbReference type="InterPro" id="IPR050903">
    <property type="entry name" value="Bact_Chemotaxis_MeTrfase"/>
</dbReference>
<dbReference type="InterPro" id="IPR026024">
    <property type="entry name" value="Chemotaxis_MeTrfase_CheR"/>
</dbReference>